<dbReference type="EMBL" id="JYDW01000006">
    <property type="protein sequence ID" value="KRZ62721.1"/>
    <property type="molecule type" value="Genomic_DNA"/>
</dbReference>
<evidence type="ECO:0000256" key="1">
    <source>
        <dbReference type="SAM" id="MobiDB-lite"/>
    </source>
</evidence>
<protein>
    <submittedName>
        <fullName evidence="2">Uncharacterized protein</fullName>
    </submittedName>
</protein>
<feature type="region of interest" description="Disordered" evidence="1">
    <location>
        <begin position="72"/>
        <end position="104"/>
    </location>
</feature>
<evidence type="ECO:0000313" key="3">
    <source>
        <dbReference type="Proteomes" id="UP000054721"/>
    </source>
</evidence>
<name>A0A0V1LTG3_9BILA</name>
<reference evidence="2 3" key="1">
    <citation type="submission" date="2015-05" db="EMBL/GenBank/DDBJ databases">
        <title>Evolution of Trichinella species and genotypes.</title>
        <authorList>
            <person name="Korhonen P.K."/>
            <person name="Edoardo P."/>
            <person name="Giuseppe L.R."/>
            <person name="Gasser R.B."/>
        </authorList>
    </citation>
    <scope>NUCLEOTIDE SEQUENCE [LARGE SCALE GENOMIC DNA]</scope>
    <source>
        <strain evidence="2">ISS10</strain>
    </source>
</reference>
<gene>
    <name evidence="2" type="ORF">T02_10342</name>
</gene>
<dbReference type="Proteomes" id="UP000054721">
    <property type="component" value="Unassembled WGS sequence"/>
</dbReference>
<proteinExistence type="predicted"/>
<accession>A0A0V1LTG3</accession>
<feature type="compositionally biased region" description="Basic and acidic residues" evidence="1">
    <location>
        <begin position="95"/>
        <end position="104"/>
    </location>
</feature>
<organism evidence="2 3">
    <name type="scientific">Trichinella nativa</name>
    <dbReference type="NCBI Taxonomy" id="6335"/>
    <lineage>
        <taxon>Eukaryota</taxon>
        <taxon>Metazoa</taxon>
        <taxon>Ecdysozoa</taxon>
        <taxon>Nematoda</taxon>
        <taxon>Enoplea</taxon>
        <taxon>Dorylaimia</taxon>
        <taxon>Trichinellida</taxon>
        <taxon>Trichinellidae</taxon>
        <taxon>Trichinella</taxon>
    </lineage>
</organism>
<evidence type="ECO:0000313" key="2">
    <source>
        <dbReference type="EMBL" id="KRZ62721.1"/>
    </source>
</evidence>
<dbReference type="AlphaFoldDB" id="A0A0V1LTG3"/>
<comment type="caution">
    <text evidence="2">The sequence shown here is derived from an EMBL/GenBank/DDBJ whole genome shotgun (WGS) entry which is preliminary data.</text>
</comment>
<feature type="compositionally biased region" description="Basic residues" evidence="1">
    <location>
        <begin position="75"/>
        <end position="89"/>
    </location>
</feature>
<sequence length="104" mass="12268">MIENRLAQNYEILSKSWRFQRMPQYNGEFISVYFSERSISFCFLGRCRFIDFLCIVFDTLRTACKNVATSFPNAPRRRSRRTPPSRHHAFTIPSRIDDRATGVP</sequence>
<keyword evidence="3" id="KW-1185">Reference proteome</keyword>